<keyword evidence="5" id="KW-1185">Reference proteome</keyword>
<dbReference type="PANTHER" id="PTHR13252:SF9">
    <property type="entry name" value="F-BOX ONLY PROTEIN 28"/>
    <property type="match status" value="1"/>
</dbReference>
<feature type="compositionally biased region" description="Low complexity" evidence="2">
    <location>
        <begin position="253"/>
        <end position="271"/>
    </location>
</feature>
<evidence type="ECO:0000259" key="3">
    <source>
        <dbReference type="PROSITE" id="PS50181"/>
    </source>
</evidence>
<dbReference type="Gene3D" id="1.20.1280.50">
    <property type="match status" value="1"/>
</dbReference>
<evidence type="ECO:0000313" key="4">
    <source>
        <dbReference type="EnsemblMetazoa" id="SCAU010404-PB"/>
    </source>
</evidence>
<dbReference type="InterPro" id="IPR036047">
    <property type="entry name" value="F-box-like_dom_sf"/>
</dbReference>
<dbReference type="PROSITE" id="PS50181">
    <property type="entry name" value="FBOX"/>
    <property type="match status" value="1"/>
</dbReference>
<dbReference type="EnsemblMetazoa" id="SCAU010404-RB">
    <property type="protein sequence ID" value="SCAU010404-PB"/>
    <property type="gene ID" value="SCAU010404"/>
</dbReference>
<evidence type="ECO:0000313" key="5">
    <source>
        <dbReference type="Proteomes" id="UP000095300"/>
    </source>
</evidence>
<dbReference type="SUPFAM" id="SSF81383">
    <property type="entry name" value="F-box domain"/>
    <property type="match status" value="1"/>
</dbReference>
<dbReference type="STRING" id="35570.A0A1I8PRC2"/>
<feature type="compositionally biased region" description="Polar residues" evidence="2">
    <location>
        <begin position="235"/>
        <end position="252"/>
    </location>
</feature>
<keyword evidence="1" id="KW-0175">Coiled coil</keyword>
<feature type="region of interest" description="Disordered" evidence="2">
    <location>
        <begin position="235"/>
        <end position="286"/>
    </location>
</feature>
<evidence type="ECO:0000256" key="2">
    <source>
        <dbReference type="SAM" id="MobiDB-lite"/>
    </source>
</evidence>
<reference evidence="4" key="1">
    <citation type="submission" date="2020-05" db="UniProtKB">
        <authorList>
            <consortium name="EnsemblMetazoa"/>
        </authorList>
    </citation>
    <scope>IDENTIFICATION</scope>
    <source>
        <strain evidence="4">USDA</strain>
    </source>
</reference>
<proteinExistence type="predicted"/>
<dbReference type="InterPro" id="IPR001810">
    <property type="entry name" value="F-box_dom"/>
</dbReference>
<dbReference type="VEuPathDB" id="VectorBase:SCAU010404"/>
<sequence>MNILELPPIILLEIFEYLSYDEVSKKRLVCRRFDQVAQQVLNCGFNKVIKQHTVNFKRIKALLPRRESERRNHCLARHADILTSIETRISMLSMTYTKYMDLNLCCFIPGKVLDEIFRILRLIAKTTKPLRPHEVLQELRDISSMAIEHFDEKIVIHLKKSFADNSSNSAKMCCPDNRRLAPTSSGLGNISFSGMGGASPPLVTPYVYGSNEYILEPLTHRLGLIGDRLNGTSFKTPVNSNSSGGITDQQTPSMSSSSSSSSSSSTSTSSSAYFSDLHPQHPPGACPEAHSTMMYCKKLEAEYKKGVLKMQRMQQIQNLQNKRLQQALSSVAQLNVQIVELKKRLEDVDAKNREISANIRHISGGGSPETTAPKTTQPLPPPPTPSMCSNSTDIIADETANTMSMSSSTAFGLNESTTEIEIKANKRRCEDTSLTVGDITPAINAVEAINAATAIAENCDPPRFSLKKAKIEQ</sequence>
<feature type="coiled-coil region" evidence="1">
    <location>
        <begin position="324"/>
        <end position="358"/>
    </location>
</feature>
<accession>A0A1I8PRC2</accession>
<dbReference type="Pfam" id="PF12937">
    <property type="entry name" value="F-box-like"/>
    <property type="match status" value="1"/>
</dbReference>
<dbReference type="CDD" id="cd22100">
    <property type="entry name" value="F-box_FBXO28"/>
    <property type="match status" value="1"/>
</dbReference>
<gene>
    <name evidence="4" type="primary">106086637</name>
</gene>
<dbReference type="AlphaFoldDB" id="A0A1I8PRC2"/>
<dbReference type="GO" id="GO:0000209">
    <property type="term" value="P:protein polyubiquitination"/>
    <property type="evidence" value="ECO:0007669"/>
    <property type="project" value="TreeGrafter"/>
</dbReference>
<protein>
    <recommendedName>
        <fullName evidence="3">F-box domain-containing protein</fullName>
    </recommendedName>
</protein>
<evidence type="ECO:0000256" key="1">
    <source>
        <dbReference type="SAM" id="Coils"/>
    </source>
</evidence>
<dbReference type="KEGG" id="scac:106086637"/>
<feature type="domain" description="F-box" evidence="3">
    <location>
        <begin position="1"/>
        <end position="48"/>
    </location>
</feature>
<feature type="region of interest" description="Disordered" evidence="2">
    <location>
        <begin position="359"/>
        <end position="387"/>
    </location>
</feature>
<dbReference type="OrthoDB" id="5860767at2759"/>
<dbReference type="InterPro" id="IPR039719">
    <property type="entry name" value="FBXO28"/>
</dbReference>
<dbReference type="Proteomes" id="UP000095300">
    <property type="component" value="Unassembled WGS sequence"/>
</dbReference>
<name>A0A1I8PRC2_STOCA</name>
<organism evidence="4 5">
    <name type="scientific">Stomoxys calcitrans</name>
    <name type="common">Stable fly</name>
    <name type="synonym">Conops calcitrans</name>
    <dbReference type="NCBI Taxonomy" id="35570"/>
    <lineage>
        <taxon>Eukaryota</taxon>
        <taxon>Metazoa</taxon>
        <taxon>Ecdysozoa</taxon>
        <taxon>Arthropoda</taxon>
        <taxon>Hexapoda</taxon>
        <taxon>Insecta</taxon>
        <taxon>Pterygota</taxon>
        <taxon>Neoptera</taxon>
        <taxon>Endopterygota</taxon>
        <taxon>Diptera</taxon>
        <taxon>Brachycera</taxon>
        <taxon>Muscomorpha</taxon>
        <taxon>Muscoidea</taxon>
        <taxon>Muscidae</taxon>
        <taxon>Stomoxys</taxon>
    </lineage>
</organism>
<dbReference type="PANTHER" id="PTHR13252">
    <property type="entry name" value="F-BOX ONLY PROTEIN 28"/>
    <property type="match status" value="1"/>
</dbReference>